<sequence>MPHCPVCWWIM</sequence>
<dbReference type="STRING" id="29760.F6HU65"/>
<dbReference type="HOGENOM" id="CLU_3437746_0_0_1"/>
<evidence type="ECO:0000313" key="2">
    <source>
        <dbReference type="Proteomes" id="UP000009183"/>
    </source>
</evidence>
<evidence type="ECO:0000313" key="1">
    <source>
        <dbReference type="EMBL" id="CCB58288.1"/>
    </source>
</evidence>
<proteinExistence type="predicted"/>
<dbReference type="Proteomes" id="UP000009183">
    <property type="component" value="Chromosome 2"/>
</dbReference>
<accession>F6HU65</accession>
<gene>
    <name evidence="1" type="ordered locus">VIT_02s0025g02380</name>
</gene>
<organism evidence="1 2">
    <name type="scientific">Vitis vinifera</name>
    <name type="common">Grape</name>
    <dbReference type="NCBI Taxonomy" id="29760"/>
    <lineage>
        <taxon>Eukaryota</taxon>
        <taxon>Viridiplantae</taxon>
        <taxon>Streptophyta</taxon>
        <taxon>Embryophyta</taxon>
        <taxon>Tracheophyta</taxon>
        <taxon>Spermatophyta</taxon>
        <taxon>Magnoliopsida</taxon>
        <taxon>eudicotyledons</taxon>
        <taxon>Gunneridae</taxon>
        <taxon>Pentapetalae</taxon>
        <taxon>rosids</taxon>
        <taxon>Vitales</taxon>
        <taxon>Vitaceae</taxon>
        <taxon>Viteae</taxon>
        <taxon>Vitis</taxon>
    </lineage>
</organism>
<dbReference type="InParanoid" id="F6HU65"/>
<dbReference type="EMBL" id="FN596251">
    <property type="protein sequence ID" value="CCB58288.1"/>
    <property type="molecule type" value="Genomic_DNA"/>
</dbReference>
<keyword evidence="2" id="KW-1185">Reference proteome</keyword>
<reference evidence="2" key="1">
    <citation type="journal article" date="2007" name="Nature">
        <title>The grapevine genome sequence suggests ancestral hexaploidization in major angiosperm phyla.</title>
        <authorList>
            <consortium name="The French-Italian Public Consortium for Grapevine Genome Characterization."/>
            <person name="Jaillon O."/>
            <person name="Aury J.-M."/>
            <person name="Noel B."/>
            <person name="Policriti A."/>
            <person name="Clepet C."/>
            <person name="Casagrande A."/>
            <person name="Choisne N."/>
            <person name="Aubourg S."/>
            <person name="Vitulo N."/>
            <person name="Jubin C."/>
            <person name="Vezzi A."/>
            <person name="Legeai F."/>
            <person name="Hugueney P."/>
            <person name="Dasilva C."/>
            <person name="Horner D."/>
            <person name="Mica E."/>
            <person name="Jublot D."/>
            <person name="Poulain J."/>
            <person name="Bruyere C."/>
            <person name="Billault A."/>
            <person name="Segurens B."/>
            <person name="Gouyvenoux M."/>
            <person name="Ugarte E."/>
            <person name="Cattonaro F."/>
            <person name="Anthouard V."/>
            <person name="Vico V."/>
            <person name="Del Fabbro C."/>
            <person name="Alaux M."/>
            <person name="Di Gaspero G."/>
            <person name="Dumas V."/>
            <person name="Felice N."/>
            <person name="Paillard S."/>
            <person name="Juman I."/>
            <person name="Moroldo M."/>
            <person name="Scalabrin S."/>
            <person name="Canaguier A."/>
            <person name="Le Clainche I."/>
            <person name="Malacrida G."/>
            <person name="Durand E."/>
            <person name="Pesole G."/>
            <person name="Laucou V."/>
            <person name="Chatelet P."/>
            <person name="Merdinoglu D."/>
            <person name="Delledonne M."/>
            <person name="Pezzotti M."/>
            <person name="Lecharny A."/>
            <person name="Scarpelli C."/>
            <person name="Artiguenave F."/>
            <person name="Pe M.E."/>
            <person name="Valle G."/>
            <person name="Morgante M."/>
            <person name="Caboche M."/>
            <person name="Adam-Blondon A.-F."/>
            <person name="Weissenbach J."/>
            <person name="Quetier F."/>
            <person name="Wincker P."/>
        </authorList>
    </citation>
    <scope>NUCLEOTIDE SEQUENCE [LARGE SCALE GENOMIC DNA]</scope>
    <source>
        <strain evidence="2">cv. Pinot noir / PN40024</strain>
    </source>
</reference>
<protein>
    <submittedName>
        <fullName evidence="1">Uncharacterized protein</fullName>
    </submittedName>
</protein>
<name>F6HU65_VITVI</name>